<reference evidence="3 4" key="1">
    <citation type="submission" date="2016-10" db="EMBL/GenBank/DDBJ databases">
        <title>Reductive evolution of mitochondrial metabolism and differential evolution of invasion-related proteins in Cryptosporidium.</title>
        <authorList>
            <person name="Liu S."/>
            <person name="Roellig D.M."/>
            <person name="Guo Y."/>
            <person name="Li N."/>
            <person name="Frace M.A."/>
            <person name="Tang K."/>
            <person name="Zhang L."/>
            <person name="Feng Y."/>
            <person name="Xiao L."/>
        </authorList>
    </citation>
    <scope>NUCLEOTIDE SEQUENCE [LARGE SCALE GENOMIC DNA]</scope>
    <source>
        <strain evidence="3">30847</strain>
    </source>
</reference>
<dbReference type="GeneID" id="92367283"/>
<dbReference type="OrthoDB" id="344207at2759"/>
<name>A0A1J4MS06_9CRYT</name>
<organism evidence="3 4">
    <name type="scientific">Cryptosporidium andersoni</name>
    <dbReference type="NCBI Taxonomy" id="117008"/>
    <lineage>
        <taxon>Eukaryota</taxon>
        <taxon>Sar</taxon>
        <taxon>Alveolata</taxon>
        <taxon>Apicomplexa</taxon>
        <taxon>Conoidasida</taxon>
        <taxon>Coccidia</taxon>
        <taxon>Eucoccidiorida</taxon>
        <taxon>Eimeriorina</taxon>
        <taxon>Cryptosporidiidae</taxon>
        <taxon>Cryptosporidium</taxon>
    </lineage>
</organism>
<dbReference type="VEuPathDB" id="CryptoDB:cand_030990"/>
<sequence>MPYELIILVIVFIFSLDILKIAQISAKDDSGVEFPPSWHFFENHYNFDDYKFGFTLPNTKKFYVKHNYKINFNLVYFSLISREYELDQQISHFLSTPVQLEYFHTYERIVNFYKVKELNTYQQKFHICYRQPNTFKSASTMKLPLYTIDLKFAGKLGKGKFLVNFNTVGLWVWSPDYTINSTVELKGVGADRIIYNSSTSEINCIAEGSLKKINVSIEYLYSKINLSTINIEIPTVMVYSASPFLNSFLKNNRLDGILGIGNRVNPKTSYKIIQPPGLFPLIANYLDPKRHKFALTYNCNKQIENSNLQTLILNVANKNVILDYSNTRTNISRYKIEVKIGNQTIQASNILFEINFSTNGTVIPVYRHKQILKFLSNIAIRFGHTCTSKESFFGQVISCDCGIFKSQIAMTIEIKKNLFEKYILDLRDFLLPEKKELFNSGSEINDFQTCELNIFSAKQYTKLYEKWIFGSVLCNSKDINLFSQDSYEEKWDIGYPVSLSYKDLIYITLADIITGLPPNLNPDEITTLIATVILLVLLFICLRVCYHTGHHVRRRLSSRYASNVRAIITSPVRVSTINRVSSNESFHQNHSHTNHNR</sequence>
<keyword evidence="1" id="KW-1133">Transmembrane helix</keyword>
<keyword evidence="1" id="KW-0812">Transmembrane</keyword>
<keyword evidence="1" id="KW-0472">Membrane</keyword>
<dbReference type="RefSeq" id="XP_067067515.1">
    <property type="nucleotide sequence ID" value="XM_067213325.1"/>
</dbReference>
<keyword evidence="2" id="KW-0732">Signal</keyword>
<comment type="caution">
    <text evidence="3">The sequence shown here is derived from an EMBL/GenBank/DDBJ whole genome shotgun (WGS) entry which is preliminary data.</text>
</comment>
<dbReference type="EMBL" id="LRBS01000086">
    <property type="protein sequence ID" value="OII75669.1"/>
    <property type="molecule type" value="Genomic_DNA"/>
</dbReference>
<feature type="chain" id="PRO_5012227387" description="Peptidase A1 domain-containing protein" evidence="2">
    <location>
        <begin position="27"/>
        <end position="597"/>
    </location>
</feature>
<dbReference type="Proteomes" id="UP000186804">
    <property type="component" value="Unassembled WGS sequence"/>
</dbReference>
<gene>
    <name evidence="3" type="ORF">cand_030990</name>
</gene>
<evidence type="ECO:0000256" key="2">
    <source>
        <dbReference type="SAM" id="SignalP"/>
    </source>
</evidence>
<evidence type="ECO:0008006" key="5">
    <source>
        <dbReference type="Google" id="ProtNLM"/>
    </source>
</evidence>
<dbReference type="AlphaFoldDB" id="A0A1J4MS06"/>
<evidence type="ECO:0000313" key="3">
    <source>
        <dbReference type="EMBL" id="OII75669.1"/>
    </source>
</evidence>
<accession>A0A1J4MS06</accession>
<keyword evidence="4" id="KW-1185">Reference proteome</keyword>
<proteinExistence type="predicted"/>
<evidence type="ECO:0000256" key="1">
    <source>
        <dbReference type="SAM" id="Phobius"/>
    </source>
</evidence>
<dbReference type="InterPro" id="IPR021109">
    <property type="entry name" value="Peptidase_aspartic_dom_sf"/>
</dbReference>
<protein>
    <recommendedName>
        <fullName evidence="5">Peptidase A1 domain-containing protein</fullName>
    </recommendedName>
</protein>
<feature type="transmembrane region" description="Helical" evidence="1">
    <location>
        <begin position="525"/>
        <end position="546"/>
    </location>
</feature>
<evidence type="ECO:0000313" key="4">
    <source>
        <dbReference type="Proteomes" id="UP000186804"/>
    </source>
</evidence>
<feature type="signal peptide" evidence="2">
    <location>
        <begin position="1"/>
        <end position="26"/>
    </location>
</feature>
<dbReference type="SUPFAM" id="SSF50630">
    <property type="entry name" value="Acid proteases"/>
    <property type="match status" value="1"/>
</dbReference>